<reference evidence="1" key="1">
    <citation type="submission" date="2021-01" db="EMBL/GenBank/DDBJ databases">
        <authorList>
            <person name="Corre E."/>
            <person name="Pelletier E."/>
            <person name="Niang G."/>
            <person name="Scheremetjew M."/>
            <person name="Finn R."/>
            <person name="Kale V."/>
            <person name="Holt S."/>
            <person name="Cochrane G."/>
            <person name="Meng A."/>
            <person name="Brown T."/>
            <person name="Cohen L."/>
        </authorList>
    </citation>
    <scope>NUCLEOTIDE SEQUENCE</scope>
    <source>
        <strain evidence="1">RCC1130</strain>
    </source>
</reference>
<sequence length="127" mass="13996">MPFNKSMLVIASVNLELARENAQRWSEWISSLRAIASQPTNVVAANNKYDAEYIRYFAGVEAVYVPSYCGYAALSAQYAPRVERPILLARNHHNPSSLYEELRAAAAQEARAATFGGELGQLGDGCR</sequence>
<proteinExistence type="predicted"/>
<gene>
    <name evidence="1" type="ORF">CLEP1334_LOCUS16972</name>
</gene>
<dbReference type="EMBL" id="HBER01033744">
    <property type="protein sequence ID" value="CAD8541686.1"/>
    <property type="molecule type" value="Transcribed_RNA"/>
</dbReference>
<name>A0A7S0J696_9EUKA</name>
<dbReference type="AlphaFoldDB" id="A0A7S0J696"/>
<evidence type="ECO:0000313" key="1">
    <source>
        <dbReference type="EMBL" id="CAD8541686.1"/>
    </source>
</evidence>
<protein>
    <submittedName>
        <fullName evidence="1">Uncharacterized protein</fullName>
    </submittedName>
</protein>
<accession>A0A7S0J696</accession>
<organism evidence="1">
    <name type="scientific">Calcidiscus leptoporus</name>
    <dbReference type="NCBI Taxonomy" id="127549"/>
    <lineage>
        <taxon>Eukaryota</taxon>
        <taxon>Haptista</taxon>
        <taxon>Haptophyta</taxon>
        <taxon>Prymnesiophyceae</taxon>
        <taxon>Coccolithales</taxon>
        <taxon>Calcidiscaceae</taxon>
        <taxon>Calcidiscus</taxon>
    </lineage>
</organism>